<accession>A0AC61QRU9</accession>
<keyword evidence="2" id="KW-1185">Reference proteome</keyword>
<organism evidence="1 2">
    <name type="scientific">Palleniella muris</name>
    <dbReference type="NCBI Taxonomy" id="3038145"/>
    <lineage>
        <taxon>Bacteria</taxon>
        <taxon>Pseudomonadati</taxon>
        <taxon>Bacteroidota</taxon>
        <taxon>Bacteroidia</taxon>
        <taxon>Bacteroidales</taxon>
        <taxon>Prevotellaceae</taxon>
        <taxon>Palleniella</taxon>
    </lineage>
</organism>
<comment type="caution">
    <text evidence="1">The sequence shown here is derived from an EMBL/GenBank/DDBJ whole genome shotgun (WGS) entry which is preliminary data.</text>
</comment>
<gene>
    <name evidence="1" type="ORF">E5358_06835</name>
</gene>
<evidence type="ECO:0000313" key="1">
    <source>
        <dbReference type="EMBL" id="TGX82479.1"/>
    </source>
</evidence>
<name>A0AC61QRU9_9BACT</name>
<proteinExistence type="predicted"/>
<evidence type="ECO:0000313" key="2">
    <source>
        <dbReference type="Proteomes" id="UP000308886"/>
    </source>
</evidence>
<reference evidence="1" key="1">
    <citation type="submission" date="2019-04" db="EMBL/GenBank/DDBJ databases">
        <title>Microbes associate with the intestines of laboratory mice.</title>
        <authorList>
            <person name="Navarre W."/>
            <person name="Wong E."/>
            <person name="Huang K."/>
            <person name="Tropini C."/>
            <person name="Ng K."/>
            <person name="Yu B."/>
        </authorList>
    </citation>
    <scope>NUCLEOTIDE SEQUENCE</scope>
    <source>
        <strain evidence="1">NM73_A23</strain>
    </source>
</reference>
<sequence>MKKFLSIIVVLFAVVSYTLAQMPALPKLPTDPNTRIGKLDNGLTYYVRHNAYPEKVANFYIAQRVGSIQENDDQRGLAHFLEHMAFNGSTHFKGNEMIEYLRTLGVAFGADLNAYTSIEQTVYNIDNVPTARQTALDSCLLVLQDWSNGLSLLPEDIDKERGVIHGEWAMRNSAMQRLFENNLPAMYPNCKYGYRLPIGTMEVVDNFKPEVLRAYYEKWYHPENQAIIVIGDIDVDHTEKKIKELFSHIKAHANAAHVEPVPVPDNEEAIYIFDKDKEMQYTLMSIAMKSDALPKEMMNTQMEYMNDYLSTLVCMMFNSRMSEIAQNPDCPFVQLSMSYGGYCISTTKDAFDVTIVAKEGKSREALLAGVRELKRIKEHGFTGGEFVRAKEEFLSQREKAYSNRDKRKHTELYQQCVNNYLKGSAMPDPDIDYQLWQAIAQNIQLDVINQGLKESITINEDKNLVISCFAQEKEGAKYLTVEDMKAVVAEGRAQAVEAWVDNTKDEPLVDEKKMLKAGKIKSEKKNDVLGYTELTLSNGAKVILKKTDFKNDEILLRGWADGGKNLYGAADYSNLKLIDYVAGTFGLGNFTSNELEKALAGKQANVDVNLGNLVYNGVTGHSTPKDIETMMQLLYLYFTAPQKDEKAYNKLMQSLETSLKNRDLKPQVALSDSLTNGLYSNNPRFAPLTMADMPNVSLDRCLEIIKERFSNANGYTFTIIGNFDEATIRPLICKYIASLPGKGKAAKVADVRTLFKGNVVKDFKRKMETPQPSVMQVLHAPVEYTLENSVLSSYVGEVLSQMLLKDVREDAGAAYSCGAYLSLSGYKFGSEVIMQVYAPISKPEQVDLALELINKDIEKLAQSADAEIVAKVKANMLKDADVNAKKNGYWAGMIDGYTKFGVDEMTDYKKVVEAVTPEKISAFLKNKVLVAGNKLTVVMRPE</sequence>
<dbReference type="EMBL" id="SRZC01000009">
    <property type="protein sequence ID" value="TGX82479.1"/>
    <property type="molecule type" value="Genomic_DNA"/>
</dbReference>
<protein>
    <submittedName>
        <fullName evidence="1">Insulinase family protein</fullName>
    </submittedName>
</protein>
<dbReference type="Proteomes" id="UP000308886">
    <property type="component" value="Unassembled WGS sequence"/>
</dbReference>